<evidence type="ECO:0000313" key="1">
    <source>
        <dbReference type="EMBL" id="MFC6385219.1"/>
    </source>
</evidence>
<keyword evidence="2" id="KW-1185">Reference proteome</keyword>
<proteinExistence type="predicted"/>
<protein>
    <recommendedName>
        <fullName evidence="3">DUF3006 domain-containing protein</fullName>
    </recommendedName>
</protein>
<name>A0ABW1WDH1_9BACL</name>
<organism evidence="1 2">
    <name type="scientific">Sporolactobacillus kofuensis</name>
    <dbReference type="NCBI Taxonomy" id="269672"/>
    <lineage>
        <taxon>Bacteria</taxon>
        <taxon>Bacillati</taxon>
        <taxon>Bacillota</taxon>
        <taxon>Bacilli</taxon>
        <taxon>Bacillales</taxon>
        <taxon>Sporolactobacillaceae</taxon>
        <taxon>Sporolactobacillus</taxon>
    </lineage>
</organism>
<dbReference type="EMBL" id="JBHSTQ010000001">
    <property type="protein sequence ID" value="MFC6385219.1"/>
    <property type="molecule type" value="Genomic_DNA"/>
</dbReference>
<reference evidence="2" key="1">
    <citation type="journal article" date="2019" name="Int. J. Syst. Evol. Microbiol.">
        <title>The Global Catalogue of Microorganisms (GCM) 10K type strain sequencing project: providing services to taxonomists for standard genome sequencing and annotation.</title>
        <authorList>
            <consortium name="The Broad Institute Genomics Platform"/>
            <consortium name="The Broad Institute Genome Sequencing Center for Infectious Disease"/>
            <person name="Wu L."/>
            <person name="Ma J."/>
        </authorList>
    </citation>
    <scope>NUCLEOTIDE SEQUENCE [LARGE SCALE GENOMIC DNA]</scope>
    <source>
        <strain evidence="2">CCUG 42001</strain>
    </source>
</reference>
<evidence type="ECO:0008006" key="3">
    <source>
        <dbReference type="Google" id="ProtNLM"/>
    </source>
</evidence>
<comment type="caution">
    <text evidence="1">The sequence shown here is derived from an EMBL/GenBank/DDBJ whole genome shotgun (WGS) entry which is preliminary data.</text>
</comment>
<dbReference type="RefSeq" id="WP_253077328.1">
    <property type="nucleotide sequence ID" value="NZ_JAMXWN010000019.1"/>
</dbReference>
<accession>A0ABW1WDH1</accession>
<evidence type="ECO:0000313" key="2">
    <source>
        <dbReference type="Proteomes" id="UP001596267"/>
    </source>
</evidence>
<sequence>MKIENDPFNMVGRTITFIDAGKYADQITIATDDGHIMMAEFDYDELEDEDPTIHVLNKYNVLQRLSRSTNSRLVERMKKEGFDLREFEEREKKLRDERMKKLEIDKEKQERMQYERLKAKYEGK</sequence>
<gene>
    <name evidence="1" type="ORF">ACFP7A_01285</name>
</gene>
<dbReference type="Proteomes" id="UP001596267">
    <property type="component" value="Unassembled WGS sequence"/>
</dbReference>